<dbReference type="OrthoDB" id="5421145at2"/>
<accession>A0A401FU15</accession>
<evidence type="ECO:0008006" key="3">
    <source>
        <dbReference type="Google" id="ProtNLM"/>
    </source>
</evidence>
<comment type="caution">
    <text evidence="1">The sequence shown here is derived from an EMBL/GenBank/DDBJ whole genome shotgun (WGS) entry which is preliminary data.</text>
</comment>
<dbReference type="AlphaFoldDB" id="A0A401FU15"/>
<dbReference type="EMBL" id="BEXT01000001">
    <property type="protein sequence ID" value="GBC60444.1"/>
    <property type="molecule type" value="Genomic_DNA"/>
</dbReference>
<dbReference type="Proteomes" id="UP000288096">
    <property type="component" value="Unassembled WGS sequence"/>
</dbReference>
<gene>
    <name evidence="1" type="ORF">DENIS_1397</name>
</gene>
<keyword evidence="2" id="KW-1185">Reference proteome</keyword>
<sequence>MNRKDVLTGLRFYEMLLAVVILCLFSACAGLTPEVPSPVISDEARQMLSMLHTRNLKLMTFKGIGKATLWEADRRQIIRLAWIGAVPEKLRVSLLNVSGQSVGGFSADGEHFYAVSHTEKRLYRVSNSNPELKKIIRIPIRTRTLIQLLTGRIPVAAHTVAAVIPAQVGEGRILVLKSRRGRILEQIYLNRDMTTVSKLELFDADGDFKFRVRFDRMTSVKNYRIPFKISVSNEDTRFQLLIDRYWTDMPISPDAFVLTDPEK</sequence>
<evidence type="ECO:0000313" key="2">
    <source>
        <dbReference type="Proteomes" id="UP000288096"/>
    </source>
</evidence>
<proteinExistence type="predicted"/>
<dbReference type="Gene3D" id="2.50.20.10">
    <property type="entry name" value="Lipoprotein localisation LolA/LolB/LppX"/>
    <property type="match status" value="1"/>
</dbReference>
<name>A0A401FU15_9BACT</name>
<dbReference type="RefSeq" id="WP_124327856.1">
    <property type="nucleotide sequence ID" value="NZ_BEXT01000001.1"/>
</dbReference>
<reference evidence="2" key="2">
    <citation type="submission" date="2019-01" db="EMBL/GenBank/DDBJ databases">
        <title>Genome sequence of Desulfonema ishimotonii strain Tokyo 01.</title>
        <authorList>
            <person name="Fukui M."/>
        </authorList>
    </citation>
    <scope>NUCLEOTIDE SEQUENCE [LARGE SCALE GENOMIC DNA]</scope>
    <source>
        <strain evidence="2">Tokyo 01</strain>
    </source>
</reference>
<reference evidence="2" key="1">
    <citation type="submission" date="2017-11" db="EMBL/GenBank/DDBJ databases">
        <authorList>
            <person name="Watanabe M."/>
            <person name="Kojima H."/>
        </authorList>
    </citation>
    <scope>NUCLEOTIDE SEQUENCE [LARGE SCALE GENOMIC DNA]</scope>
    <source>
        <strain evidence="2">Tokyo 01</strain>
    </source>
</reference>
<protein>
    <recommendedName>
        <fullName evidence="3">DUF4292 domain-containing protein</fullName>
    </recommendedName>
</protein>
<organism evidence="1 2">
    <name type="scientific">Desulfonema ishimotonii</name>
    <dbReference type="NCBI Taxonomy" id="45657"/>
    <lineage>
        <taxon>Bacteria</taxon>
        <taxon>Pseudomonadati</taxon>
        <taxon>Thermodesulfobacteriota</taxon>
        <taxon>Desulfobacteria</taxon>
        <taxon>Desulfobacterales</taxon>
        <taxon>Desulfococcaceae</taxon>
        <taxon>Desulfonema</taxon>
    </lineage>
</organism>
<dbReference type="PROSITE" id="PS51257">
    <property type="entry name" value="PROKAR_LIPOPROTEIN"/>
    <property type="match status" value="1"/>
</dbReference>
<evidence type="ECO:0000313" key="1">
    <source>
        <dbReference type="EMBL" id="GBC60444.1"/>
    </source>
</evidence>